<evidence type="ECO:0000313" key="2">
    <source>
        <dbReference type="EMBL" id="DAD37800.1"/>
    </source>
</evidence>
<feature type="transmembrane region" description="Helical" evidence="1">
    <location>
        <begin position="44"/>
        <end position="64"/>
    </location>
</feature>
<evidence type="ECO:0000313" key="3">
    <source>
        <dbReference type="Proteomes" id="UP000607653"/>
    </source>
</evidence>
<keyword evidence="1" id="KW-1133">Transmembrane helix</keyword>
<sequence>MHAAAMVFPNGVLCFARVPASIKPKLGVSIFSQKGCSTSQTLTLFFSFDVCVLCISICLFLFFASKYHVLIIWWNNLHFVLYIFC</sequence>
<evidence type="ECO:0000256" key="1">
    <source>
        <dbReference type="SAM" id="Phobius"/>
    </source>
</evidence>
<keyword evidence="1" id="KW-0472">Membrane</keyword>
<keyword evidence="1" id="KW-0812">Transmembrane</keyword>
<protein>
    <submittedName>
        <fullName evidence="2">Uncharacterized protein</fullName>
    </submittedName>
</protein>
<proteinExistence type="predicted"/>
<organism evidence="2 3">
    <name type="scientific">Nelumbo nucifera</name>
    <name type="common">Sacred lotus</name>
    <dbReference type="NCBI Taxonomy" id="4432"/>
    <lineage>
        <taxon>Eukaryota</taxon>
        <taxon>Viridiplantae</taxon>
        <taxon>Streptophyta</taxon>
        <taxon>Embryophyta</taxon>
        <taxon>Tracheophyta</taxon>
        <taxon>Spermatophyta</taxon>
        <taxon>Magnoliopsida</taxon>
        <taxon>Proteales</taxon>
        <taxon>Nelumbonaceae</taxon>
        <taxon>Nelumbo</taxon>
    </lineage>
</organism>
<gene>
    <name evidence="2" type="ORF">HUJ06_008441</name>
</gene>
<name>A0A822YZ59_NELNU</name>
<comment type="caution">
    <text evidence="2">The sequence shown here is derived from an EMBL/GenBank/DDBJ whole genome shotgun (WGS) entry which is preliminary data.</text>
</comment>
<accession>A0A822YZ59</accession>
<dbReference type="EMBL" id="DUZY01000004">
    <property type="protein sequence ID" value="DAD37800.1"/>
    <property type="molecule type" value="Genomic_DNA"/>
</dbReference>
<dbReference type="Proteomes" id="UP000607653">
    <property type="component" value="Unassembled WGS sequence"/>
</dbReference>
<dbReference type="AlphaFoldDB" id="A0A822YZ59"/>
<reference evidence="2 3" key="1">
    <citation type="journal article" date="2020" name="Mol. Biol. Evol.">
        <title>Distinct Expression and Methylation Patterns for Genes with Different Fates following a Single Whole-Genome Duplication in Flowering Plants.</title>
        <authorList>
            <person name="Shi T."/>
            <person name="Rahmani R.S."/>
            <person name="Gugger P.F."/>
            <person name="Wang M."/>
            <person name="Li H."/>
            <person name="Zhang Y."/>
            <person name="Li Z."/>
            <person name="Wang Q."/>
            <person name="Van de Peer Y."/>
            <person name="Marchal K."/>
            <person name="Chen J."/>
        </authorList>
    </citation>
    <scope>NUCLEOTIDE SEQUENCE [LARGE SCALE GENOMIC DNA]</scope>
    <source>
        <tissue evidence="2">Leaf</tissue>
    </source>
</reference>
<keyword evidence="3" id="KW-1185">Reference proteome</keyword>